<dbReference type="InterPro" id="IPR036875">
    <property type="entry name" value="Znf_CCHC_sf"/>
</dbReference>
<dbReference type="Gene3D" id="4.10.60.10">
    <property type="entry name" value="Zinc finger, CCHC-type"/>
    <property type="match status" value="1"/>
</dbReference>
<dbReference type="Pfam" id="PF00098">
    <property type="entry name" value="zf-CCHC"/>
    <property type="match status" value="1"/>
</dbReference>
<dbReference type="PROSITE" id="PS50158">
    <property type="entry name" value="ZF_CCHC"/>
    <property type="match status" value="1"/>
</dbReference>
<proteinExistence type="predicted"/>
<protein>
    <recommendedName>
        <fullName evidence="2">CCHC-type domain-containing protein</fullName>
    </recommendedName>
</protein>
<evidence type="ECO:0000259" key="2">
    <source>
        <dbReference type="PROSITE" id="PS50158"/>
    </source>
</evidence>
<evidence type="ECO:0000313" key="3">
    <source>
        <dbReference type="EMBL" id="KAK3886495.1"/>
    </source>
</evidence>
<evidence type="ECO:0000313" key="4">
    <source>
        <dbReference type="Proteomes" id="UP001286313"/>
    </source>
</evidence>
<gene>
    <name evidence="3" type="ORF">Pcinc_009365</name>
</gene>
<dbReference type="EMBL" id="JAWQEG010000693">
    <property type="protein sequence ID" value="KAK3886495.1"/>
    <property type="molecule type" value="Genomic_DNA"/>
</dbReference>
<sequence length="220" mass="24586">MSLRPLHQVRCLKDQIHPASLVMDLLKKPWMITGWKIWIFVRPLHQVRCLRPETSPSISGDRSTEEAVDDVNNLEEMDLRQPKNTLSWSPFKCVVCYYCGEAGHIQSRCPKRKLIVPPKAGQLVKGPEVQGLSENPSSVAEGDTSKVALLVEQPESNISLEWCKAFFHQGIIDINGESYPVTVSCDTGAQQSVCRIVTGKPVKSGQHVLCHGINSEEYHD</sequence>
<dbReference type="SUPFAM" id="SSF57756">
    <property type="entry name" value="Retrovirus zinc finger-like domains"/>
    <property type="match status" value="1"/>
</dbReference>
<feature type="domain" description="CCHC-type" evidence="2">
    <location>
        <begin position="96"/>
        <end position="111"/>
    </location>
</feature>
<keyword evidence="1" id="KW-0863">Zinc-finger</keyword>
<dbReference type="InterPro" id="IPR001878">
    <property type="entry name" value="Znf_CCHC"/>
</dbReference>
<keyword evidence="1" id="KW-0862">Zinc</keyword>
<dbReference type="GO" id="GO:0008270">
    <property type="term" value="F:zinc ion binding"/>
    <property type="evidence" value="ECO:0007669"/>
    <property type="project" value="UniProtKB-KW"/>
</dbReference>
<organism evidence="3 4">
    <name type="scientific">Petrolisthes cinctipes</name>
    <name type="common">Flat porcelain crab</name>
    <dbReference type="NCBI Taxonomy" id="88211"/>
    <lineage>
        <taxon>Eukaryota</taxon>
        <taxon>Metazoa</taxon>
        <taxon>Ecdysozoa</taxon>
        <taxon>Arthropoda</taxon>
        <taxon>Crustacea</taxon>
        <taxon>Multicrustacea</taxon>
        <taxon>Malacostraca</taxon>
        <taxon>Eumalacostraca</taxon>
        <taxon>Eucarida</taxon>
        <taxon>Decapoda</taxon>
        <taxon>Pleocyemata</taxon>
        <taxon>Anomura</taxon>
        <taxon>Galatheoidea</taxon>
        <taxon>Porcellanidae</taxon>
        <taxon>Petrolisthes</taxon>
    </lineage>
</organism>
<reference evidence="3" key="1">
    <citation type="submission" date="2023-10" db="EMBL/GenBank/DDBJ databases">
        <title>Genome assemblies of two species of porcelain crab, Petrolisthes cinctipes and Petrolisthes manimaculis (Anomura: Porcellanidae).</title>
        <authorList>
            <person name="Angst P."/>
        </authorList>
    </citation>
    <scope>NUCLEOTIDE SEQUENCE</scope>
    <source>
        <strain evidence="3">PB745_01</strain>
        <tissue evidence="3">Gill</tissue>
    </source>
</reference>
<comment type="caution">
    <text evidence="3">The sequence shown here is derived from an EMBL/GenBank/DDBJ whole genome shotgun (WGS) entry which is preliminary data.</text>
</comment>
<keyword evidence="4" id="KW-1185">Reference proteome</keyword>
<evidence type="ECO:0000256" key="1">
    <source>
        <dbReference type="PROSITE-ProRule" id="PRU00047"/>
    </source>
</evidence>
<dbReference type="Proteomes" id="UP001286313">
    <property type="component" value="Unassembled WGS sequence"/>
</dbReference>
<dbReference type="AlphaFoldDB" id="A0AAE1KYK5"/>
<accession>A0AAE1KYK5</accession>
<dbReference type="SMART" id="SM00343">
    <property type="entry name" value="ZnF_C2HC"/>
    <property type="match status" value="1"/>
</dbReference>
<name>A0AAE1KYK5_PETCI</name>
<keyword evidence="1" id="KW-0479">Metal-binding</keyword>
<dbReference type="GO" id="GO:0003676">
    <property type="term" value="F:nucleic acid binding"/>
    <property type="evidence" value="ECO:0007669"/>
    <property type="project" value="InterPro"/>
</dbReference>